<evidence type="ECO:0000313" key="6">
    <source>
        <dbReference type="Proteomes" id="UP000215301"/>
    </source>
</evidence>
<name>A0A231VHL7_THETR</name>
<keyword evidence="4" id="KW-0282">Flagellum</keyword>
<reference evidence="3 5" key="1">
    <citation type="submission" date="2016-08" db="EMBL/GenBank/DDBJ databases">
        <title>A novel genetic cassette of butanologenic Thermoanaerobacterium thermosaccharolyticum that directly convert cellulose to butanol.</title>
        <authorList>
            <person name="Li T."/>
            <person name="He J."/>
        </authorList>
    </citation>
    <scope>NUCLEOTIDE SEQUENCE [LARGE SCALE GENOMIC DNA]</scope>
    <source>
        <strain evidence="3 5">TG57</strain>
    </source>
</reference>
<dbReference type="EMBL" id="CP016893">
    <property type="protein sequence ID" value="AST58996.1"/>
    <property type="molecule type" value="Genomic_DNA"/>
</dbReference>
<dbReference type="RefSeq" id="WP_013297929.1">
    <property type="nucleotide sequence ID" value="NZ_CP016893.1"/>
</dbReference>
<keyword evidence="4" id="KW-0969">Cilium</keyword>
<dbReference type="InterPro" id="IPR005648">
    <property type="entry name" value="FlgD"/>
</dbReference>
<keyword evidence="4" id="KW-0966">Cell projection</keyword>
<dbReference type="OMA" id="KYMESAD"/>
<proteinExistence type="inferred from homology"/>
<evidence type="ECO:0000256" key="1">
    <source>
        <dbReference type="ARBA" id="ARBA00010577"/>
    </source>
</evidence>
<evidence type="ECO:0000313" key="3">
    <source>
        <dbReference type="EMBL" id="AST58996.1"/>
    </source>
</evidence>
<reference evidence="4 6" key="2">
    <citation type="submission" date="2017-06" db="EMBL/GenBank/DDBJ databases">
        <title>Isolation and characterization of a thermophilic and butanogenic Thermoanaerobacterium thermosaccharolyticum M5 capable of efficient degradation of hemicellulose.</title>
        <authorList>
            <person name="Xin F."/>
            <person name="Jiang Y."/>
        </authorList>
    </citation>
    <scope>NUCLEOTIDE SEQUENCE [LARGE SCALE GENOMIC DNA]</scope>
    <source>
        <strain evidence="4 6">M5</strain>
    </source>
</reference>
<gene>
    <name evidence="4" type="ORF">CE561_06670</name>
    <name evidence="3" type="ORF">Thert_03247</name>
</gene>
<protein>
    <submittedName>
        <fullName evidence="4">Flagellar hook capping protein</fullName>
    </submittedName>
</protein>
<evidence type="ECO:0000256" key="2">
    <source>
        <dbReference type="ARBA" id="ARBA00022795"/>
    </source>
</evidence>
<dbReference type="EMBL" id="NKHD01000020">
    <property type="protein sequence ID" value="OXT07501.1"/>
    <property type="molecule type" value="Genomic_DNA"/>
</dbReference>
<sequence>MAINTNYDNSYINTYTDGTKVTNPNSELGKNEYLQLLVTQLENQDPLNPMDDKEFIAQMAQFSALEQMLNLNNSFNAVKAYSLLGKTISANIDSNGSSSTITGKVDAVKFDGSNYYLEVQGSNVSLDSVTSVSDQ</sequence>
<dbReference type="GeneID" id="93864290"/>
<dbReference type="Proteomes" id="UP000215301">
    <property type="component" value="Unassembled WGS sequence"/>
</dbReference>
<comment type="similarity">
    <text evidence="1">Belongs to the FlgD family.</text>
</comment>
<organism evidence="4 6">
    <name type="scientific">Thermoanaerobacterium thermosaccharolyticum</name>
    <name type="common">Clostridium thermosaccharolyticum</name>
    <dbReference type="NCBI Taxonomy" id="1517"/>
    <lineage>
        <taxon>Bacteria</taxon>
        <taxon>Bacillati</taxon>
        <taxon>Bacillota</taxon>
        <taxon>Clostridia</taxon>
        <taxon>Thermoanaerobacterales</taxon>
        <taxon>Thermoanaerobacteraceae</taxon>
        <taxon>Thermoanaerobacterium</taxon>
    </lineage>
</organism>
<evidence type="ECO:0000313" key="4">
    <source>
        <dbReference type="EMBL" id="OXT07501.1"/>
    </source>
</evidence>
<dbReference type="Proteomes" id="UP000214975">
    <property type="component" value="Chromosome"/>
</dbReference>
<dbReference type="AlphaFoldDB" id="A0A231VHL7"/>
<dbReference type="Pfam" id="PF03963">
    <property type="entry name" value="FlgD"/>
    <property type="match status" value="1"/>
</dbReference>
<keyword evidence="2" id="KW-1005">Bacterial flagellum biogenesis</keyword>
<dbReference type="GO" id="GO:0044781">
    <property type="term" value="P:bacterial-type flagellum organization"/>
    <property type="evidence" value="ECO:0007669"/>
    <property type="project" value="UniProtKB-KW"/>
</dbReference>
<accession>A0A231VHL7</accession>
<evidence type="ECO:0000313" key="5">
    <source>
        <dbReference type="Proteomes" id="UP000214975"/>
    </source>
</evidence>